<comment type="caution">
    <text evidence="19">The sequence shown here is derived from an EMBL/GenBank/DDBJ whole genome shotgun (WGS) entry which is preliminary data.</text>
</comment>
<keyword evidence="15" id="KW-0449">Lipoprotein</keyword>
<sequence>QETVDFPSFVRVLAHFRPKEKNQTREGAQQEPEPANSRNQKLKFAFQLYDRDRDGKISRVELLQVWDSRFISFCRCSEHLTVPSVCGPYYKTGVQTKCSFRSRVLPIKT</sequence>
<keyword evidence="8" id="KW-0519">Myristate</keyword>
<evidence type="ECO:0000259" key="18">
    <source>
        <dbReference type="PROSITE" id="PS50222"/>
    </source>
</evidence>
<feature type="domain" description="EF-hand" evidence="18">
    <location>
        <begin position="37"/>
        <end position="72"/>
    </location>
</feature>
<evidence type="ECO:0000256" key="12">
    <source>
        <dbReference type="ARBA" id="ARBA00022927"/>
    </source>
</evidence>
<comment type="similarity">
    <text evidence="16">Belongs to the calcineurin regulatory subunit family. CHP subfamily.</text>
</comment>
<comment type="subcellular location">
    <subcellularLocation>
        <location evidence="2">Cell membrane</location>
    </subcellularLocation>
    <subcellularLocation>
        <location evidence="3">Cytoplasm</location>
    </subcellularLocation>
    <subcellularLocation>
        <location evidence="1">Nucleus</location>
    </subcellularLocation>
</comment>
<dbReference type="InterPro" id="IPR011992">
    <property type="entry name" value="EF-hand-dom_pair"/>
</dbReference>
<proteinExistence type="inferred from homology"/>
<feature type="non-terminal residue" evidence="19">
    <location>
        <position position="1"/>
    </location>
</feature>
<dbReference type="InterPro" id="IPR051875">
    <property type="entry name" value="Calcineurin_B_homologous"/>
</dbReference>
<dbReference type="SUPFAM" id="SSF47473">
    <property type="entry name" value="EF-hand"/>
    <property type="match status" value="1"/>
</dbReference>
<evidence type="ECO:0000256" key="15">
    <source>
        <dbReference type="ARBA" id="ARBA00023288"/>
    </source>
</evidence>
<keyword evidence="13" id="KW-0472">Membrane</keyword>
<evidence type="ECO:0000313" key="20">
    <source>
        <dbReference type="Proteomes" id="UP001352852"/>
    </source>
</evidence>
<keyword evidence="7" id="KW-0597">Phosphoprotein</keyword>
<dbReference type="Proteomes" id="UP001352852">
    <property type="component" value="Unassembled WGS sequence"/>
</dbReference>
<keyword evidence="20" id="KW-1185">Reference proteome</keyword>
<keyword evidence="10" id="KW-0677">Repeat</keyword>
<dbReference type="PROSITE" id="PS00018">
    <property type="entry name" value="EF_HAND_1"/>
    <property type="match status" value="1"/>
</dbReference>
<evidence type="ECO:0000256" key="1">
    <source>
        <dbReference type="ARBA" id="ARBA00004123"/>
    </source>
</evidence>
<evidence type="ECO:0000256" key="10">
    <source>
        <dbReference type="ARBA" id="ARBA00022737"/>
    </source>
</evidence>
<evidence type="ECO:0000256" key="8">
    <source>
        <dbReference type="ARBA" id="ARBA00022707"/>
    </source>
</evidence>
<feature type="region of interest" description="Disordered" evidence="17">
    <location>
        <begin position="18"/>
        <end position="39"/>
    </location>
</feature>
<dbReference type="InterPro" id="IPR018247">
    <property type="entry name" value="EF_Hand_1_Ca_BS"/>
</dbReference>
<name>A0ABU7E3W6_9TELE</name>
<keyword evidence="11" id="KW-0106">Calcium</keyword>
<keyword evidence="14" id="KW-0539">Nucleus</keyword>
<keyword evidence="6" id="KW-0963">Cytoplasm</keyword>
<evidence type="ECO:0000313" key="19">
    <source>
        <dbReference type="EMBL" id="MED6280903.1"/>
    </source>
</evidence>
<evidence type="ECO:0000256" key="13">
    <source>
        <dbReference type="ARBA" id="ARBA00023136"/>
    </source>
</evidence>
<evidence type="ECO:0000256" key="3">
    <source>
        <dbReference type="ARBA" id="ARBA00004496"/>
    </source>
</evidence>
<keyword evidence="9" id="KW-0479">Metal-binding</keyword>
<accession>A0ABU7E3W6</accession>
<organism evidence="19 20">
    <name type="scientific">Characodon lateralis</name>
    <dbReference type="NCBI Taxonomy" id="208331"/>
    <lineage>
        <taxon>Eukaryota</taxon>
        <taxon>Metazoa</taxon>
        <taxon>Chordata</taxon>
        <taxon>Craniata</taxon>
        <taxon>Vertebrata</taxon>
        <taxon>Euteleostomi</taxon>
        <taxon>Actinopterygii</taxon>
        <taxon>Neopterygii</taxon>
        <taxon>Teleostei</taxon>
        <taxon>Neoteleostei</taxon>
        <taxon>Acanthomorphata</taxon>
        <taxon>Ovalentaria</taxon>
        <taxon>Atherinomorphae</taxon>
        <taxon>Cyprinodontiformes</taxon>
        <taxon>Goodeidae</taxon>
        <taxon>Characodon</taxon>
    </lineage>
</organism>
<keyword evidence="4" id="KW-0813">Transport</keyword>
<evidence type="ECO:0000256" key="5">
    <source>
        <dbReference type="ARBA" id="ARBA00022475"/>
    </source>
</evidence>
<evidence type="ECO:0000256" key="14">
    <source>
        <dbReference type="ARBA" id="ARBA00023242"/>
    </source>
</evidence>
<evidence type="ECO:0000256" key="4">
    <source>
        <dbReference type="ARBA" id="ARBA00022448"/>
    </source>
</evidence>
<evidence type="ECO:0000256" key="11">
    <source>
        <dbReference type="ARBA" id="ARBA00022837"/>
    </source>
</evidence>
<dbReference type="Pfam" id="PF00036">
    <property type="entry name" value="EF-hand_1"/>
    <property type="match status" value="1"/>
</dbReference>
<evidence type="ECO:0000256" key="7">
    <source>
        <dbReference type="ARBA" id="ARBA00022553"/>
    </source>
</evidence>
<evidence type="ECO:0000256" key="16">
    <source>
        <dbReference type="ARBA" id="ARBA00038164"/>
    </source>
</evidence>
<keyword evidence="12" id="KW-0653">Protein transport</keyword>
<keyword evidence="5" id="KW-1003">Cell membrane</keyword>
<dbReference type="Gene3D" id="1.10.238.10">
    <property type="entry name" value="EF-hand"/>
    <property type="match status" value="1"/>
</dbReference>
<evidence type="ECO:0000256" key="9">
    <source>
        <dbReference type="ARBA" id="ARBA00022723"/>
    </source>
</evidence>
<gene>
    <name evidence="19" type="ORF">CHARACLAT_015808</name>
</gene>
<dbReference type="PANTHER" id="PTHR46002">
    <property type="entry name" value="EG:114D9.1 PROTEIN-RELATED"/>
    <property type="match status" value="1"/>
</dbReference>
<protein>
    <recommendedName>
        <fullName evidence="18">EF-hand domain-containing protein</fullName>
    </recommendedName>
</protein>
<evidence type="ECO:0000256" key="17">
    <source>
        <dbReference type="SAM" id="MobiDB-lite"/>
    </source>
</evidence>
<dbReference type="EMBL" id="JAHUTJ010042232">
    <property type="protein sequence ID" value="MED6280903.1"/>
    <property type="molecule type" value="Genomic_DNA"/>
</dbReference>
<evidence type="ECO:0000256" key="6">
    <source>
        <dbReference type="ARBA" id="ARBA00022490"/>
    </source>
</evidence>
<evidence type="ECO:0000256" key="2">
    <source>
        <dbReference type="ARBA" id="ARBA00004236"/>
    </source>
</evidence>
<dbReference type="PROSITE" id="PS50222">
    <property type="entry name" value="EF_HAND_2"/>
    <property type="match status" value="1"/>
</dbReference>
<reference evidence="19 20" key="1">
    <citation type="submission" date="2021-06" db="EMBL/GenBank/DDBJ databases">
        <authorList>
            <person name="Palmer J.M."/>
        </authorList>
    </citation>
    <scope>NUCLEOTIDE SEQUENCE [LARGE SCALE GENOMIC DNA]</scope>
    <source>
        <strain evidence="19 20">CL_MEX2019</strain>
        <tissue evidence="19">Muscle</tissue>
    </source>
</reference>
<dbReference type="InterPro" id="IPR002048">
    <property type="entry name" value="EF_hand_dom"/>
</dbReference>